<organism evidence="8 9">
    <name type="scientific">Mycobacterium paraseoulense</name>
    <dbReference type="NCBI Taxonomy" id="590652"/>
    <lineage>
        <taxon>Bacteria</taxon>
        <taxon>Bacillati</taxon>
        <taxon>Actinomycetota</taxon>
        <taxon>Actinomycetes</taxon>
        <taxon>Mycobacteriales</taxon>
        <taxon>Mycobacteriaceae</taxon>
        <taxon>Mycobacterium</taxon>
    </lineage>
</organism>
<dbReference type="PANTHER" id="PTHR30055:SF146">
    <property type="entry name" value="HTH-TYPE TRANSCRIPTIONAL DUAL REGULATOR CECR"/>
    <property type="match status" value="1"/>
</dbReference>
<dbReference type="GO" id="GO:0003700">
    <property type="term" value="F:DNA-binding transcription factor activity"/>
    <property type="evidence" value="ECO:0007669"/>
    <property type="project" value="TreeGrafter"/>
</dbReference>
<evidence type="ECO:0000256" key="5">
    <source>
        <dbReference type="PROSITE-ProRule" id="PRU00335"/>
    </source>
</evidence>
<dbReference type="EMBL" id="MVIE01000013">
    <property type="protein sequence ID" value="ORB41093.1"/>
    <property type="molecule type" value="Genomic_DNA"/>
</dbReference>
<dbReference type="PROSITE" id="PS50977">
    <property type="entry name" value="HTH_TETR_2"/>
    <property type="match status" value="1"/>
</dbReference>
<evidence type="ECO:0000256" key="4">
    <source>
        <dbReference type="ARBA" id="ARBA00023163"/>
    </source>
</evidence>
<evidence type="ECO:0000256" key="6">
    <source>
        <dbReference type="SAM" id="MobiDB-lite"/>
    </source>
</evidence>
<dbReference type="FunFam" id="1.10.10.60:FF:000141">
    <property type="entry name" value="TetR family transcriptional regulator"/>
    <property type="match status" value="1"/>
</dbReference>
<sequence length="208" mass="23604">MDRSPLPPGENRELTWQPGRRSERTRRKLIDAAKQVFLDRGFHGARAEDIAVAAGMSRGTFYIYFPSKNDIFLALGRDSAQGGYSLLNALKDVPTEWNPADLVDLSEKLVDYFDEFGAFIRLWRQVSMADVELRQEGARFELRMERRLGVELDRLRGRSPTDPASSGVAFLAIAEGLWFRSRWLGNNGSNSRDQLVDTIRILVAELIN</sequence>
<accession>A0A1X0IAQ3</accession>
<keyword evidence="4" id="KW-0804">Transcription</keyword>
<comment type="caution">
    <text evidence="8">The sequence shown here is derived from an EMBL/GenBank/DDBJ whole genome shotgun (WGS) entry which is preliminary data.</text>
</comment>
<evidence type="ECO:0000313" key="9">
    <source>
        <dbReference type="Proteomes" id="UP000192513"/>
    </source>
</evidence>
<dbReference type="SUPFAM" id="SSF46689">
    <property type="entry name" value="Homeodomain-like"/>
    <property type="match status" value="1"/>
</dbReference>
<dbReference type="OrthoDB" id="7252896at2"/>
<dbReference type="Gene3D" id="1.10.357.10">
    <property type="entry name" value="Tetracycline Repressor, domain 2"/>
    <property type="match status" value="1"/>
</dbReference>
<keyword evidence="2" id="KW-0805">Transcription regulation</keyword>
<dbReference type="STRING" id="590652.BST39_12255"/>
<evidence type="ECO:0000256" key="1">
    <source>
        <dbReference type="ARBA" id="ARBA00011738"/>
    </source>
</evidence>
<dbReference type="PRINTS" id="PR00455">
    <property type="entry name" value="HTHTETR"/>
</dbReference>
<dbReference type="AlphaFoldDB" id="A0A1X0IAQ3"/>
<evidence type="ECO:0000256" key="2">
    <source>
        <dbReference type="ARBA" id="ARBA00023015"/>
    </source>
</evidence>
<keyword evidence="9" id="KW-1185">Reference proteome</keyword>
<evidence type="ECO:0000313" key="8">
    <source>
        <dbReference type="EMBL" id="ORB41093.1"/>
    </source>
</evidence>
<dbReference type="InterPro" id="IPR001647">
    <property type="entry name" value="HTH_TetR"/>
</dbReference>
<feature type="region of interest" description="Disordered" evidence="6">
    <location>
        <begin position="1"/>
        <end position="20"/>
    </location>
</feature>
<dbReference type="PANTHER" id="PTHR30055">
    <property type="entry name" value="HTH-TYPE TRANSCRIPTIONAL REGULATOR RUTR"/>
    <property type="match status" value="1"/>
</dbReference>
<dbReference type="GO" id="GO:0000976">
    <property type="term" value="F:transcription cis-regulatory region binding"/>
    <property type="evidence" value="ECO:0007669"/>
    <property type="project" value="TreeGrafter"/>
</dbReference>
<proteinExistence type="predicted"/>
<dbReference type="InterPro" id="IPR009057">
    <property type="entry name" value="Homeodomain-like_sf"/>
</dbReference>
<gene>
    <name evidence="8" type="ORF">BST39_12255</name>
</gene>
<dbReference type="Proteomes" id="UP000192513">
    <property type="component" value="Unassembled WGS sequence"/>
</dbReference>
<dbReference type="GO" id="GO:0045892">
    <property type="term" value="P:negative regulation of DNA-templated transcription"/>
    <property type="evidence" value="ECO:0007669"/>
    <property type="project" value="UniProtKB-ARBA"/>
</dbReference>
<keyword evidence="3 5" id="KW-0238">DNA-binding</keyword>
<protein>
    <recommendedName>
        <fullName evidence="7">HTH tetR-type domain-containing protein</fullName>
    </recommendedName>
</protein>
<name>A0A1X0IAQ3_9MYCO</name>
<dbReference type="Pfam" id="PF00440">
    <property type="entry name" value="TetR_N"/>
    <property type="match status" value="1"/>
</dbReference>
<reference evidence="8 9" key="1">
    <citation type="submission" date="2017-02" db="EMBL/GenBank/DDBJ databases">
        <title>The new phylogeny of genus Mycobacterium.</title>
        <authorList>
            <person name="Tortoli E."/>
            <person name="Trovato A."/>
            <person name="Cirillo D.M."/>
        </authorList>
    </citation>
    <scope>NUCLEOTIDE SEQUENCE [LARGE SCALE GENOMIC DNA]</scope>
    <source>
        <strain evidence="8 9">DSM 45000</strain>
    </source>
</reference>
<comment type="subunit">
    <text evidence="1">Homodimer.</text>
</comment>
<evidence type="ECO:0000259" key="7">
    <source>
        <dbReference type="PROSITE" id="PS50977"/>
    </source>
</evidence>
<dbReference type="InterPro" id="IPR050109">
    <property type="entry name" value="HTH-type_TetR-like_transc_reg"/>
</dbReference>
<feature type="domain" description="HTH tetR-type" evidence="7">
    <location>
        <begin position="23"/>
        <end position="83"/>
    </location>
</feature>
<evidence type="ECO:0000256" key="3">
    <source>
        <dbReference type="ARBA" id="ARBA00023125"/>
    </source>
</evidence>
<feature type="DNA-binding region" description="H-T-H motif" evidence="5">
    <location>
        <begin position="46"/>
        <end position="65"/>
    </location>
</feature>
<dbReference type="RefSeq" id="WP_158086219.1">
    <property type="nucleotide sequence ID" value="NZ_AP022619.1"/>
</dbReference>